<dbReference type="EMBL" id="FN594951">
    <property type="protein sequence ID" value="CCB43724.1"/>
    <property type="molecule type" value="Genomic_DNA"/>
</dbReference>
<dbReference type="AlphaFoldDB" id="F6GU82"/>
<gene>
    <name evidence="2" type="ordered locus">VIT_06s0004g01850</name>
</gene>
<dbReference type="InParanoid" id="F6GU82"/>
<protein>
    <submittedName>
        <fullName evidence="2">Uncharacterized protein</fullName>
    </submittedName>
</protein>
<dbReference type="PaxDb" id="29760-VIT_06s0004g01850.t01"/>
<dbReference type="HOGENOM" id="CLU_2659582_0_0_1"/>
<organism evidence="2 3">
    <name type="scientific">Vitis vinifera</name>
    <name type="common">Grape</name>
    <dbReference type="NCBI Taxonomy" id="29760"/>
    <lineage>
        <taxon>Eukaryota</taxon>
        <taxon>Viridiplantae</taxon>
        <taxon>Streptophyta</taxon>
        <taxon>Embryophyta</taxon>
        <taxon>Tracheophyta</taxon>
        <taxon>Spermatophyta</taxon>
        <taxon>Magnoliopsida</taxon>
        <taxon>eudicotyledons</taxon>
        <taxon>Gunneridae</taxon>
        <taxon>Pentapetalae</taxon>
        <taxon>rosids</taxon>
        <taxon>Vitales</taxon>
        <taxon>Vitaceae</taxon>
        <taxon>Viteae</taxon>
        <taxon>Vitis</taxon>
    </lineage>
</organism>
<evidence type="ECO:0000313" key="3">
    <source>
        <dbReference type="Proteomes" id="UP000009183"/>
    </source>
</evidence>
<evidence type="ECO:0000256" key="1">
    <source>
        <dbReference type="SAM" id="MobiDB-lite"/>
    </source>
</evidence>
<proteinExistence type="predicted"/>
<name>F6GU82_VITVI</name>
<keyword evidence="3" id="KW-1185">Reference proteome</keyword>
<feature type="region of interest" description="Disordered" evidence="1">
    <location>
        <begin position="10"/>
        <end position="43"/>
    </location>
</feature>
<reference evidence="3" key="1">
    <citation type="journal article" date="2007" name="Nature">
        <title>The grapevine genome sequence suggests ancestral hexaploidization in major angiosperm phyla.</title>
        <authorList>
            <consortium name="The French-Italian Public Consortium for Grapevine Genome Characterization."/>
            <person name="Jaillon O."/>
            <person name="Aury J.-M."/>
            <person name="Noel B."/>
            <person name="Policriti A."/>
            <person name="Clepet C."/>
            <person name="Casagrande A."/>
            <person name="Choisne N."/>
            <person name="Aubourg S."/>
            <person name="Vitulo N."/>
            <person name="Jubin C."/>
            <person name="Vezzi A."/>
            <person name="Legeai F."/>
            <person name="Hugueney P."/>
            <person name="Dasilva C."/>
            <person name="Horner D."/>
            <person name="Mica E."/>
            <person name="Jublot D."/>
            <person name="Poulain J."/>
            <person name="Bruyere C."/>
            <person name="Billault A."/>
            <person name="Segurens B."/>
            <person name="Gouyvenoux M."/>
            <person name="Ugarte E."/>
            <person name="Cattonaro F."/>
            <person name="Anthouard V."/>
            <person name="Vico V."/>
            <person name="Del Fabbro C."/>
            <person name="Alaux M."/>
            <person name="Di Gaspero G."/>
            <person name="Dumas V."/>
            <person name="Felice N."/>
            <person name="Paillard S."/>
            <person name="Juman I."/>
            <person name="Moroldo M."/>
            <person name="Scalabrin S."/>
            <person name="Canaguier A."/>
            <person name="Le Clainche I."/>
            <person name="Malacrida G."/>
            <person name="Durand E."/>
            <person name="Pesole G."/>
            <person name="Laucou V."/>
            <person name="Chatelet P."/>
            <person name="Merdinoglu D."/>
            <person name="Delledonne M."/>
            <person name="Pezzotti M."/>
            <person name="Lecharny A."/>
            <person name="Scarpelli C."/>
            <person name="Artiguenave F."/>
            <person name="Pe M.E."/>
            <person name="Valle G."/>
            <person name="Morgante M."/>
            <person name="Caboche M."/>
            <person name="Adam-Blondon A.-F."/>
            <person name="Weissenbach J."/>
            <person name="Quetier F."/>
            <person name="Wincker P."/>
        </authorList>
    </citation>
    <scope>NUCLEOTIDE SEQUENCE [LARGE SCALE GENOMIC DNA]</scope>
    <source>
        <strain evidence="3">cv. Pinot noir / PN40024</strain>
    </source>
</reference>
<accession>F6GU82</accession>
<evidence type="ECO:0000313" key="2">
    <source>
        <dbReference type="EMBL" id="CCB43724.1"/>
    </source>
</evidence>
<dbReference type="Proteomes" id="UP000009183">
    <property type="component" value="Chromosome 6"/>
</dbReference>
<sequence length="76" mass="8161">MLVYLIFSSSNPVSGSSLPAAAATGPVENYRHRSSSSSAPEPATLDLCTILQRQRGDYSHRLVPISRSNGVLRDSD</sequence>